<reference evidence="2 3" key="1">
    <citation type="submission" date="2020-10" db="EMBL/GenBank/DDBJ databases">
        <title>Sequencing the genomes of 1000 actinobacteria strains.</title>
        <authorList>
            <person name="Klenk H.-P."/>
        </authorList>
    </citation>
    <scope>NUCLEOTIDE SEQUENCE [LARGE SCALE GENOMIC DNA]</scope>
    <source>
        <strain evidence="2 3">DSM 7307</strain>
    </source>
</reference>
<comment type="caution">
    <text evidence="2">The sequence shown here is derived from an EMBL/GenBank/DDBJ whole genome shotgun (WGS) entry which is preliminary data.</text>
</comment>
<feature type="transmembrane region" description="Helical" evidence="1">
    <location>
        <begin position="97"/>
        <end position="121"/>
    </location>
</feature>
<feature type="transmembrane region" description="Helical" evidence="1">
    <location>
        <begin position="22"/>
        <end position="42"/>
    </location>
</feature>
<keyword evidence="1" id="KW-0812">Transmembrane</keyword>
<evidence type="ECO:0000313" key="3">
    <source>
        <dbReference type="Proteomes" id="UP000620262"/>
    </source>
</evidence>
<feature type="transmembrane region" description="Helical" evidence="1">
    <location>
        <begin position="62"/>
        <end position="85"/>
    </location>
</feature>
<dbReference type="EMBL" id="JADBEC010000001">
    <property type="protein sequence ID" value="MBE1506352.1"/>
    <property type="molecule type" value="Genomic_DNA"/>
</dbReference>
<evidence type="ECO:0000256" key="1">
    <source>
        <dbReference type="SAM" id="Phobius"/>
    </source>
</evidence>
<gene>
    <name evidence="2" type="ORF">H4W29_003533</name>
</gene>
<sequence length="198" mass="22415">MTTNKVAAVSGLHNDRWYIHRIIAACILAVTFGAYLRILDFWSLSGGVFSQQLRDLFHFPGFLLLFLPAIFSVLIWFISAIIALFRLHFRLVASNIAAIALLYGCLSAILIVPIFDPWFWYVLINKSRFEAVVIANSPAEGGPRFAIVEEWDVSQGISGESFNHLVTLIYDEHATADVASSDLDQKHLYGHFYRRDSY</sequence>
<proteinExistence type="predicted"/>
<dbReference type="RefSeq" id="WP_192730063.1">
    <property type="nucleotide sequence ID" value="NZ_BAAAVL010000013.1"/>
</dbReference>
<keyword evidence="1" id="KW-0472">Membrane</keyword>
<keyword evidence="1" id="KW-1133">Transmembrane helix</keyword>
<organism evidence="2 3">
    <name type="scientific">Rhizobium viscosum</name>
    <name type="common">Arthrobacter viscosus</name>
    <dbReference type="NCBI Taxonomy" id="1673"/>
    <lineage>
        <taxon>Bacteria</taxon>
        <taxon>Pseudomonadati</taxon>
        <taxon>Pseudomonadota</taxon>
        <taxon>Alphaproteobacteria</taxon>
        <taxon>Hyphomicrobiales</taxon>
        <taxon>Rhizobiaceae</taxon>
        <taxon>Rhizobium/Agrobacterium group</taxon>
        <taxon>Rhizobium</taxon>
    </lineage>
</organism>
<name>A0ABR9IT20_RHIVS</name>
<dbReference type="Proteomes" id="UP000620262">
    <property type="component" value="Unassembled WGS sequence"/>
</dbReference>
<accession>A0ABR9IT20</accession>
<keyword evidence="3" id="KW-1185">Reference proteome</keyword>
<protein>
    <submittedName>
        <fullName evidence="2">Uncharacterized protein</fullName>
    </submittedName>
</protein>
<evidence type="ECO:0000313" key="2">
    <source>
        <dbReference type="EMBL" id="MBE1506352.1"/>
    </source>
</evidence>